<dbReference type="AlphaFoldDB" id="A0A926D4H2"/>
<dbReference type="NCBIfam" id="NF040909">
    <property type="entry name" value="OadG_rel_small"/>
    <property type="match status" value="1"/>
</dbReference>
<evidence type="ECO:0000256" key="4">
    <source>
        <dbReference type="ARBA" id="ARBA00022989"/>
    </source>
</evidence>
<dbReference type="GO" id="GO:0005886">
    <property type="term" value="C:plasma membrane"/>
    <property type="evidence" value="ECO:0007669"/>
    <property type="project" value="UniProtKB-SubCell"/>
</dbReference>
<dbReference type="GO" id="GO:0015081">
    <property type="term" value="F:sodium ion transmembrane transporter activity"/>
    <property type="evidence" value="ECO:0007669"/>
    <property type="project" value="InterPro"/>
</dbReference>
<feature type="transmembrane region" description="Helical" evidence="6">
    <location>
        <begin position="6"/>
        <end position="31"/>
    </location>
</feature>
<evidence type="ECO:0000256" key="5">
    <source>
        <dbReference type="ARBA" id="ARBA00023136"/>
    </source>
</evidence>
<keyword evidence="8" id="KW-1185">Reference proteome</keyword>
<reference evidence="7" key="1">
    <citation type="submission" date="2020-08" db="EMBL/GenBank/DDBJ databases">
        <title>Genome public.</title>
        <authorList>
            <person name="Liu C."/>
            <person name="Sun Q."/>
        </authorList>
    </citation>
    <scope>NUCLEOTIDE SEQUENCE</scope>
    <source>
        <strain evidence="7">NSJ-53</strain>
    </source>
</reference>
<keyword evidence="3 6" id="KW-0812">Transmembrane</keyword>
<evidence type="ECO:0000313" key="7">
    <source>
        <dbReference type="EMBL" id="MBC8531279.1"/>
    </source>
</evidence>
<dbReference type="Proteomes" id="UP000623172">
    <property type="component" value="Unassembled WGS sequence"/>
</dbReference>
<dbReference type="InterPro" id="IPR005899">
    <property type="entry name" value="Na_pump_deCOase"/>
</dbReference>
<evidence type="ECO:0000256" key="1">
    <source>
        <dbReference type="ARBA" id="ARBA00004236"/>
    </source>
</evidence>
<comment type="subcellular location">
    <subcellularLocation>
        <location evidence="1">Cell membrane</location>
    </subcellularLocation>
</comment>
<evidence type="ECO:0000313" key="8">
    <source>
        <dbReference type="Proteomes" id="UP000623172"/>
    </source>
</evidence>
<protein>
    <submittedName>
        <fullName evidence="7">OadG family protein</fullName>
    </submittedName>
</protein>
<dbReference type="Pfam" id="PF04277">
    <property type="entry name" value="OAD_gamma"/>
    <property type="match status" value="1"/>
</dbReference>
<accession>A0A926D4H2</accession>
<dbReference type="EMBL" id="JACRSR010000001">
    <property type="protein sequence ID" value="MBC8531279.1"/>
    <property type="molecule type" value="Genomic_DNA"/>
</dbReference>
<evidence type="ECO:0000256" key="3">
    <source>
        <dbReference type="ARBA" id="ARBA00022692"/>
    </source>
</evidence>
<organism evidence="7 8">
    <name type="scientific">Gehongia tenuis</name>
    <dbReference type="NCBI Taxonomy" id="2763655"/>
    <lineage>
        <taxon>Bacteria</taxon>
        <taxon>Bacillati</taxon>
        <taxon>Bacillota</taxon>
        <taxon>Clostridia</taxon>
        <taxon>Christensenellales</taxon>
        <taxon>Christensenellaceae</taxon>
        <taxon>Gehongia</taxon>
    </lineage>
</organism>
<dbReference type="RefSeq" id="WP_249315591.1">
    <property type="nucleotide sequence ID" value="NZ_JACRSR010000001.1"/>
</dbReference>
<proteinExistence type="predicted"/>
<dbReference type="GO" id="GO:0036376">
    <property type="term" value="P:sodium ion export across plasma membrane"/>
    <property type="evidence" value="ECO:0007669"/>
    <property type="project" value="InterPro"/>
</dbReference>
<sequence>MIGEALRVMGIGVAGVFVVLTLFYIVITLMMKLMPPKDGKKE</sequence>
<evidence type="ECO:0000256" key="6">
    <source>
        <dbReference type="SAM" id="Phobius"/>
    </source>
</evidence>
<keyword evidence="5 6" id="KW-0472">Membrane</keyword>
<name>A0A926D4H2_9FIRM</name>
<comment type="caution">
    <text evidence="7">The sequence shown here is derived from an EMBL/GenBank/DDBJ whole genome shotgun (WGS) entry which is preliminary data.</text>
</comment>
<keyword evidence="2" id="KW-1003">Cell membrane</keyword>
<gene>
    <name evidence="7" type="ORF">H8696_05390</name>
</gene>
<evidence type="ECO:0000256" key="2">
    <source>
        <dbReference type="ARBA" id="ARBA00022475"/>
    </source>
</evidence>
<keyword evidence="4 6" id="KW-1133">Transmembrane helix</keyword>